<dbReference type="EMBL" id="CU459003">
    <property type="protein sequence ID" value="CAM76232.1"/>
    <property type="molecule type" value="Genomic_DNA"/>
</dbReference>
<dbReference type="GO" id="GO:0047632">
    <property type="term" value="F:agmatine deiminase activity"/>
    <property type="evidence" value="ECO:0007669"/>
    <property type="project" value="TreeGrafter"/>
</dbReference>
<dbReference type="RefSeq" id="WP_106002411.1">
    <property type="nucleotide sequence ID" value="NZ_CP027527.1"/>
</dbReference>
<evidence type="ECO:0000256" key="1">
    <source>
        <dbReference type="ARBA" id="ARBA00022801"/>
    </source>
</evidence>
<dbReference type="InterPro" id="IPR007466">
    <property type="entry name" value="Peptidyl-Arg-deiminase_porph"/>
</dbReference>
<accession>A4U025</accession>
<reference evidence="2" key="1">
    <citation type="journal article" date="2007" name="J. Bacteriol.">
        <title>Comparative genome analysis of four magnetotactic bacteria reveals a complex set of group-specific genes implicated in magnetosome biomineralization and function.</title>
        <authorList>
            <person name="Richter M."/>
            <person name="Kube M."/>
            <person name="Bazylinski D.A."/>
            <person name="Lombardot T."/>
            <person name="Gloeckner F.O."/>
            <person name="Reinhardt R."/>
            <person name="Schueler D."/>
        </authorList>
    </citation>
    <scope>NUCLEOTIDE SEQUENCE</scope>
    <source>
        <strain evidence="2">MSR-1</strain>
    </source>
</reference>
<dbReference type="GO" id="GO:0009446">
    <property type="term" value="P:putrescine biosynthetic process"/>
    <property type="evidence" value="ECO:0007669"/>
    <property type="project" value="InterPro"/>
</dbReference>
<name>A4U025_9PROT</name>
<gene>
    <name evidence="2" type="ORF">MGR_2177</name>
</gene>
<dbReference type="PANTHER" id="PTHR31377:SF0">
    <property type="entry name" value="AGMATINE DEIMINASE-RELATED"/>
    <property type="match status" value="1"/>
</dbReference>
<proteinExistence type="predicted"/>
<evidence type="ECO:0000313" key="2">
    <source>
        <dbReference type="EMBL" id="CAM76232.1"/>
    </source>
</evidence>
<dbReference type="PANTHER" id="PTHR31377">
    <property type="entry name" value="AGMATINE DEIMINASE-RELATED"/>
    <property type="match status" value="1"/>
</dbReference>
<protein>
    <submittedName>
        <fullName evidence="2">Peptidylarginine deiminase and related enzymes</fullName>
    </submittedName>
</protein>
<dbReference type="SUPFAM" id="SSF55909">
    <property type="entry name" value="Pentein"/>
    <property type="match status" value="1"/>
</dbReference>
<dbReference type="Pfam" id="PF04371">
    <property type="entry name" value="PAD_porph"/>
    <property type="match status" value="1"/>
</dbReference>
<dbReference type="GO" id="GO:0004668">
    <property type="term" value="F:protein-arginine deiminase activity"/>
    <property type="evidence" value="ECO:0007669"/>
    <property type="project" value="InterPro"/>
</dbReference>
<organism evidence="2">
    <name type="scientific">Magnetospirillum gryphiswaldense</name>
    <dbReference type="NCBI Taxonomy" id="55518"/>
    <lineage>
        <taxon>Bacteria</taxon>
        <taxon>Pseudomonadati</taxon>
        <taxon>Pseudomonadota</taxon>
        <taxon>Alphaproteobacteria</taxon>
        <taxon>Rhodospirillales</taxon>
        <taxon>Rhodospirillaceae</taxon>
        <taxon>Magnetospirillum</taxon>
    </lineage>
</organism>
<keyword evidence="1" id="KW-0378">Hydrolase</keyword>
<sequence length="304" mass="31720">MSISIGNLRATASWNRTSRFWLAWPQATGHRDHDDAARDDSIALAQLLAVHAPVTMVATPMDVVQCSLQMPAGVMTLAADAGSSLLATQPVWLADAAGTVLAGVASDSLAGRDLAQAAGVQVVDLPAGWQGDLIETDGEGTAMVLARLAEGLVGGRVEAERLLAEKLGIMQVIWLNDPGAGRVPARYLAPGVVAVPGGHDANHPAFAALSANRDLLRATSDRVGRNFKVLDLPCPSRQRGCYSDCMVAGDLVVVPEFEESRDAQAFAQVVAALPDSRVIAFPATHLAGPGNGLGRTVLAQPKMN</sequence>
<dbReference type="AlphaFoldDB" id="A4U025"/>
<dbReference type="Gene3D" id="3.75.10.10">
    <property type="entry name" value="L-arginine/glycine Amidinotransferase, Chain A"/>
    <property type="match status" value="1"/>
</dbReference>